<keyword evidence="1" id="KW-0812">Transmembrane</keyword>
<feature type="transmembrane region" description="Helical" evidence="1">
    <location>
        <begin position="202"/>
        <end position="218"/>
    </location>
</feature>
<feature type="transmembrane region" description="Helical" evidence="1">
    <location>
        <begin position="101"/>
        <end position="124"/>
    </location>
</feature>
<sequence>MAENVEKTLEETKEENKALWGQLTKRNEQYMISLDRTLTNAGYDEDNKHTLYNQMMTKLVSSQKTGITARRLYGTVTECAENILQEHEEAILSERSPNWMIALDGGLLLGSIFSLISGVTLFTSGSSQPGMGIISLILNFIAGGLAMLVISKYQPDQTAPKGKKGFGKYIAATTGAMLLWMVAMTVTMVIVPESINVSMPPAVYLAIGALGLTLKFYFKKKLHITGGLF</sequence>
<dbReference type="PIRSF" id="PIRSF033111">
    <property type="entry name" value="UCP033111"/>
    <property type="match status" value="1"/>
</dbReference>
<proteinExistence type="predicted"/>
<protein>
    <submittedName>
        <fullName evidence="2">Uncharacterized protein</fullName>
    </submittedName>
</protein>
<dbReference type="KEGG" id="jda:BW727_101992"/>
<evidence type="ECO:0000313" key="3">
    <source>
        <dbReference type="Proteomes" id="UP000188993"/>
    </source>
</evidence>
<reference evidence="2 3" key="1">
    <citation type="journal article" date="2014" name="Int. J. Syst. Evol. Microbiol.">
        <title>Jeotgalibaca dankookensis gen. nov., sp. nov., a member of the family Carnobacteriaceae, isolated from seujeot (Korean traditional food).</title>
        <authorList>
            <person name="Lee D.G."/>
            <person name="Trujillo M.E."/>
            <person name="Kang H."/>
            <person name="Ahn T.Y."/>
        </authorList>
    </citation>
    <scope>NUCLEOTIDE SEQUENCE [LARGE SCALE GENOMIC DNA]</scope>
    <source>
        <strain evidence="2 3">EX-07</strain>
    </source>
</reference>
<feature type="transmembrane region" description="Helical" evidence="1">
    <location>
        <begin position="130"/>
        <end position="150"/>
    </location>
</feature>
<dbReference type="OrthoDB" id="2360056at2"/>
<dbReference type="EMBL" id="CP019728">
    <property type="protein sequence ID" value="AQS54316.1"/>
    <property type="molecule type" value="Genomic_DNA"/>
</dbReference>
<dbReference type="Pfam" id="PF06570">
    <property type="entry name" value="DUF1129"/>
    <property type="match status" value="1"/>
</dbReference>
<dbReference type="AlphaFoldDB" id="A0A1S6IRY7"/>
<dbReference type="Proteomes" id="UP000188993">
    <property type="component" value="Chromosome"/>
</dbReference>
<feature type="transmembrane region" description="Helical" evidence="1">
    <location>
        <begin position="170"/>
        <end position="190"/>
    </location>
</feature>
<evidence type="ECO:0000313" key="2">
    <source>
        <dbReference type="EMBL" id="AQS54316.1"/>
    </source>
</evidence>
<evidence type="ECO:0000256" key="1">
    <source>
        <dbReference type="SAM" id="Phobius"/>
    </source>
</evidence>
<name>A0A1S6IRY7_9LACT</name>
<keyword evidence="1" id="KW-1133">Transmembrane helix</keyword>
<dbReference type="RefSeq" id="WP_062469603.1">
    <property type="nucleotide sequence ID" value="NZ_BBYN01000014.1"/>
</dbReference>
<keyword evidence="3" id="KW-1185">Reference proteome</keyword>
<gene>
    <name evidence="2" type="ORF">BW727_101992</name>
</gene>
<accession>A0A1S6IRY7</accession>
<dbReference type="InterPro" id="IPR009214">
    <property type="entry name" value="DUF1129"/>
</dbReference>
<dbReference type="STRING" id="708126.BW727_101992"/>
<keyword evidence="1" id="KW-0472">Membrane</keyword>
<organism evidence="2 3">
    <name type="scientific">Jeotgalibaca dankookensis</name>
    <dbReference type="NCBI Taxonomy" id="708126"/>
    <lineage>
        <taxon>Bacteria</taxon>
        <taxon>Bacillati</taxon>
        <taxon>Bacillota</taxon>
        <taxon>Bacilli</taxon>
        <taxon>Lactobacillales</taxon>
        <taxon>Carnobacteriaceae</taxon>
        <taxon>Jeotgalibaca</taxon>
    </lineage>
</organism>